<accession>A0A0V0JBR5</accession>
<dbReference type="AlphaFoldDB" id="A0A0V0JBR5"/>
<organism evidence="1">
    <name type="scientific">Schistocephalus solidus</name>
    <name type="common">Tapeworm</name>
    <dbReference type="NCBI Taxonomy" id="70667"/>
    <lineage>
        <taxon>Eukaryota</taxon>
        <taxon>Metazoa</taxon>
        <taxon>Spiralia</taxon>
        <taxon>Lophotrochozoa</taxon>
        <taxon>Platyhelminthes</taxon>
        <taxon>Cestoda</taxon>
        <taxon>Eucestoda</taxon>
        <taxon>Diphyllobothriidea</taxon>
        <taxon>Diphyllobothriidae</taxon>
        <taxon>Schistocephalus</taxon>
    </lineage>
</organism>
<protein>
    <submittedName>
        <fullName evidence="1">Uncharacterized protein</fullName>
    </submittedName>
</protein>
<name>A0A0V0JBR5_SCHSO</name>
<gene>
    <name evidence="1" type="ORF">TR146247</name>
</gene>
<dbReference type="EMBL" id="GEEE01021844">
    <property type="protein sequence ID" value="JAP41381.1"/>
    <property type="molecule type" value="Transcribed_RNA"/>
</dbReference>
<evidence type="ECO:0000313" key="1">
    <source>
        <dbReference type="EMBL" id="JAP62367.1"/>
    </source>
</evidence>
<dbReference type="EMBL" id="GEEE01000858">
    <property type="protein sequence ID" value="JAP62367.1"/>
    <property type="molecule type" value="Transcribed_RNA"/>
</dbReference>
<reference evidence="1" key="1">
    <citation type="submission" date="2016-01" db="EMBL/GenBank/DDBJ databases">
        <title>Reference transcriptome for the parasite Schistocephalus solidus: insights into the molecular evolution of parasitism.</title>
        <authorList>
            <person name="Hebert F.O."/>
            <person name="Grambauer S."/>
            <person name="Barber I."/>
            <person name="Landry C.R."/>
            <person name="Aubin-Horth N."/>
        </authorList>
    </citation>
    <scope>NUCLEOTIDE SEQUENCE</scope>
</reference>
<proteinExistence type="predicted"/>
<sequence>MRATANYCILRWSTEKTYMHPRLQCLQTHIQEKVLRLGPRSEACSSLVEVSGMFWQSSLAAMRKAKSATSCNLTTLFSEEIACDWRRKKQYKHCSYLQTFDEF</sequence>